<proteinExistence type="inferred from homology"/>
<dbReference type="GO" id="GO:0006424">
    <property type="term" value="P:glutamyl-tRNA aminoacylation"/>
    <property type="evidence" value="ECO:0007669"/>
    <property type="project" value="TreeGrafter"/>
</dbReference>
<keyword evidence="4 5" id="KW-0030">Aminoacyl-tRNA synthetase</keyword>
<dbReference type="PANTHER" id="PTHR43311:SF2">
    <property type="entry name" value="GLUTAMATE--TRNA LIGASE, MITOCHONDRIAL-RELATED"/>
    <property type="match status" value="1"/>
</dbReference>
<accession>A0A673UNC1</accession>
<dbReference type="InterPro" id="IPR014729">
    <property type="entry name" value="Rossmann-like_a/b/a_fold"/>
</dbReference>
<dbReference type="InterPro" id="IPR001412">
    <property type="entry name" value="aa-tRNA-synth_I_CS"/>
</dbReference>
<evidence type="ECO:0000256" key="4">
    <source>
        <dbReference type="ARBA" id="ARBA00023146"/>
    </source>
</evidence>
<protein>
    <recommendedName>
        <fullName evidence="6">Glutamyl/glutaminyl-tRNA synthetase class Ib catalytic domain-containing protein</fullName>
    </recommendedName>
</protein>
<evidence type="ECO:0000256" key="2">
    <source>
        <dbReference type="ARBA" id="ARBA00022741"/>
    </source>
</evidence>
<feature type="domain" description="Glutamyl/glutaminyl-tRNA synthetase class Ib catalytic" evidence="6">
    <location>
        <begin position="37"/>
        <end position="201"/>
    </location>
</feature>
<dbReference type="GO" id="GO:0004818">
    <property type="term" value="F:glutamate-tRNA ligase activity"/>
    <property type="evidence" value="ECO:0007669"/>
    <property type="project" value="TreeGrafter"/>
</dbReference>
<dbReference type="PANTHER" id="PTHR43311">
    <property type="entry name" value="GLUTAMATE--TRNA LIGASE"/>
    <property type="match status" value="1"/>
</dbReference>
<keyword evidence="5" id="KW-0648">Protein biosynthesis</keyword>
<keyword evidence="8" id="KW-1185">Reference proteome</keyword>
<dbReference type="InterPro" id="IPR049940">
    <property type="entry name" value="GluQ/Sye"/>
</dbReference>
<dbReference type="SUPFAM" id="SSF52374">
    <property type="entry name" value="Nucleotidylyl transferase"/>
    <property type="match status" value="1"/>
</dbReference>
<dbReference type="AlphaFoldDB" id="A0A673UNC1"/>
<name>A0A673UNC1_SURSU</name>
<dbReference type="GO" id="GO:0005739">
    <property type="term" value="C:mitochondrion"/>
    <property type="evidence" value="ECO:0007669"/>
    <property type="project" value="TreeGrafter"/>
</dbReference>
<reference evidence="7 8" key="1">
    <citation type="submission" date="2019-05" db="EMBL/GenBank/DDBJ databases">
        <title>A Chromosome-scale Meerkat (S. suricatta) Genome Assembly.</title>
        <authorList>
            <person name="Dudchenko O."/>
            <person name="Lieberman Aiden E."/>
            <person name="Tung J."/>
            <person name="Barreiro L.B."/>
            <person name="Clutton-Brock T.H."/>
        </authorList>
    </citation>
    <scope>NUCLEOTIDE SEQUENCE [LARGE SCALE GENOMIC DNA]</scope>
</reference>
<evidence type="ECO:0000259" key="6">
    <source>
        <dbReference type="Pfam" id="PF00749"/>
    </source>
</evidence>
<dbReference type="Ensembl" id="ENSSSUT00005029687.1">
    <property type="protein sequence ID" value="ENSSSUP00005025964.1"/>
    <property type="gene ID" value="ENSSSUG00005016876.1"/>
</dbReference>
<evidence type="ECO:0000256" key="5">
    <source>
        <dbReference type="RuleBase" id="RU363037"/>
    </source>
</evidence>
<dbReference type="Pfam" id="PF00749">
    <property type="entry name" value="tRNA-synt_1c"/>
    <property type="match status" value="1"/>
</dbReference>
<sequence>MAVLLKRVLQSARPPAALGRPLGRREASLGTDPGAAVRVRFAPSPTGFLHIGGLRTALYNYIFAKKHQGRFILRLEDTDQTRLVPGAAENIEDMLEWAGIPPDESPRQGGPAGPYQQSQRLELYAQATEALLESGAAYPCFCSPQRLELLKKEALRNRQTPRYDNRCRTLSQGQVAQKLAKGPKPAIRFRLEGEAPAFQDLCGGGPGHPEERWLPHIPPGLRGGRPPHGHQPRAAGLRVAGLHLQASASLSSPGLAATSLCPPALAPQQRWQQTVQETRGHFPGAFCCCRLPAGCLTGHHHQLWLRVCRYPPAWEVTVGLVP</sequence>
<dbReference type="Proteomes" id="UP000472268">
    <property type="component" value="Chromosome 8"/>
</dbReference>
<comment type="similarity">
    <text evidence="5">Belongs to the class-I aminoacyl-tRNA synthetase family.</text>
</comment>
<organism evidence="7 8">
    <name type="scientific">Suricata suricatta</name>
    <name type="common">Meerkat</name>
    <dbReference type="NCBI Taxonomy" id="37032"/>
    <lineage>
        <taxon>Eukaryota</taxon>
        <taxon>Metazoa</taxon>
        <taxon>Chordata</taxon>
        <taxon>Craniata</taxon>
        <taxon>Vertebrata</taxon>
        <taxon>Euteleostomi</taxon>
        <taxon>Mammalia</taxon>
        <taxon>Eutheria</taxon>
        <taxon>Laurasiatheria</taxon>
        <taxon>Carnivora</taxon>
        <taxon>Feliformia</taxon>
        <taxon>Herpestidae</taxon>
        <taxon>Suricata</taxon>
    </lineage>
</organism>
<dbReference type="Gene3D" id="3.40.50.620">
    <property type="entry name" value="HUPs"/>
    <property type="match status" value="1"/>
</dbReference>
<evidence type="ECO:0000256" key="1">
    <source>
        <dbReference type="ARBA" id="ARBA00022598"/>
    </source>
</evidence>
<dbReference type="GO" id="GO:0005524">
    <property type="term" value="F:ATP binding"/>
    <property type="evidence" value="ECO:0007669"/>
    <property type="project" value="UniProtKB-KW"/>
</dbReference>
<keyword evidence="2 5" id="KW-0547">Nucleotide-binding</keyword>
<reference evidence="7" key="3">
    <citation type="submission" date="2025-09" db="UniProtKB">
        <authorList>
            <consortium name="Ensembl"/>
        </authorList>
    </citation>
    <scope>IDENTIFICATION</scope>
</reference>
<reference evidence="7" key="2">
    <citation type="submission" date="2025-08" db="UniProtKB">
        <authorList>
            <consortium name="Ensembl"/>
        </authorList>
    </citation>
    <scope>IDENTIFICATION</scope>
</reference>
<keyword evidence="1 5" id="KW-0436">Ligase</keyword>
<dbReference type="InterPro" id="IPR000924">
    <property type="entry name" value="Glu/Gln-tRNA-synth"/>
</dbReference>
<evidence type="ECO:0000313" key="8">
    <source>
        <dbReference type="Proteomes" id="UP000472268"/>
    </source>
</evidence>
<evidence type="ECO:0000313" key="7">
    <source>
        <dbReference type="Ensembl" id="ENSSSUP00005025964.1"/>
    </source>
</evidence>
<dbReference type="PRINTS" id="PR00987">
    <property type="entry name" value="TRNASYNTHGLU"/>
</dbReference>
<dbReference type="PROSITE" id="PS00178">
    <property type="entry name" value="AA_TRNA_LIGASE_I"/>
    <property type="match status" value="1"/>
</dbReference>
<evidence type="ECO:0000256" key="3">
    <source>
        <dbReference type="ARBA" id="ARBA00022840"/>
    </source>
</evidence>
<keyword evidence="3 5" id="KW-0067">ATP-binding</keyword>
<dbReference type="InterPro" id="IPR020058">
    <property type="entry name" value="Glu/Gln-tRNA-synth_Ib_cat-dom"/>
</dbReference>